<proteinExistence type="predicted"/>
<keyword evidence="3" id="KW-1185">Reference proteome</keyword>
<feature type="compositionally biased region" description="Basic and acidic residues" evidence="1">
    <location>
        <begin position="360"/>
        <end position="371"/>
    </location>
</feature>
<organism evidence="2 3">
    <name type="scientific">Armillaria tabescens</name>
    <name type="common">Ringless honey mushroom</name>
    <name type="synonym">Agaricus tabescens</name>
    <dbReference type="NCBI Taxonomy" id="1929756"/>
    <lineage>
        <taxon>Eukaryota</taxon>
        <taxon>Fungi</taxon>
        <taxon>Dikarya</taxon>
        <taxon>Basidiomycota</taxon>
        <taxon>Agaricomycotina</taxon>
        <taxon>Agaricomycetes</taxon>
        <taxon>Agaricomycetidae</taxon>
        <taxon>Agaricales</taxon>
        <taxon>Marasmiineae</taxon>
        <taxon>Physalacriaceae</taxon>
        <taxon>Desarmillaria</taxon>
    </lineage>
</organism>
<dbReference type="Gene3D" id="2.60.40.640">
    <property type="match status" value="1"/>
</dbReference>
<dbReference type="RefSeq" id="XP_060330328.1">
    <property type="nucleotide sequence ID" value="XM_060482001.1"/>
</dbReference>
<dbReference type="EMBL" id="JAUEPS010000019">
    <property type="protein sequence ID" value="KAK0458036.1"/>
    <property type="molecule type" value="Genomic_DNA"/>
</dbReference>
<accession>A0AA39KDT9</accession>
<dbReference type="Proteomes" id="UP001175211">
    <property type="component" value="Unassembled WGS sequence"/>
</dbReference>
<feature type="region of interest" description="Disordered" evidence="1">
    <location>
        <begin position="318"/>
        <end position="340"/>
    </location>
</feature>
<dbReference type="GeneID" id="85365549"/>
<dbReference type="AlphaFoldDB" id="A0AA39KDT9"/>
<comment type="caution">
    <text evidence="2">The sequence shown here is derived from an EMBL/GenBank/DDBJ whole genome shotgun (WGS) entry which is preliminary data.</text>
</comment>
<evidence type="ECO:0000313" key="2">
    <source>
        <dbReference type="EMBL" id="KAK0458036.1"/>
    </source>
</evidence>
<name>A0AA39KDT9_ARMTA</name>
<gene>
    <name evidence="2" type="ORF">EV420DRAFT_409496</name>
</gene>
<dbReference type="InterPro" id="IPR014752">
    <property type="entry name" value="Arrestin-like_C"/>
</dbReference>
<evidence type="ECO:0000256" key="1">
    <source>
        <dbReference type="SAM" id="MobiDB-lite"/>
    </source>
</evidence>
<reference evidence="2" key="1">
    <citation type="submission" date="2023-06" db="EMBL/GenBank/DDBJ databases">
        <authorList>
            <consortium name="Lawrence Berkeley National Laboratory"/>
            <person name="Ahrendt S."/>
            <person name="Sahu N."/>
            <person name="Indic B."/>
            <person name="Wong-Bajracharya J."/>
            <person name="Merenyi Z."/>
            <person name="Ke H.-M."/>
            <person name="Monk M."/>
            <person name="Kocsube S."/>
            <person name="Drula E."/>
            <person name="Lipzen A."/>
            <person name="Balint B."/>
            <person name="Henrissat B."/>
            <person name="Andreopoulos B."/>
            <person name="Martin F.M."/>
            <person name="Harder C.B."/>
            <person name="Rigling D."/>
            <person name="Ford K.L."/>
            <person name="Foster G.D."/>
            <person name="Pangilinan J."/>
            <person name="Papanicolaou A."/>
            <person name="Barry K."/>
            <person name="LaButti K."/>
            <person name="Viragh M."/>
            <person name="Koriabine M."/>
            <person name="Yan M."/>
            <person name="Riley R."/>
            <person name="Champramary S."/>
            <person name="Plett K.L."/>
            <person name="Tsai I.J."/>
            <person name="Slot J."/>
            <person name="Sipos G."/>
            <person name="Plett J."/>
            <person name="Nagy L.G."/>
            <person name="Grigoriev I.V."/>
        </authorList>
    </citation>
    <scope>NUCLEOTIDE SEQUENCE</scope>
    <source>
        <strain evidence="2">CCBAS 213</strain>
    </source>
</reference>
<feature type="region of interest" description="Disordered" evidence="1">
    <location>
        <begin position="355"/>
        <end position="382"/>
    </location>
</feature>
<sequence length="474" mass="52713">MFPRRRFDSLSSNENRRTPASFAFTAPPYPHTSTSRSLQMVLRVCSPSVKAQERFGRTSRELEPLFGEGDYVSGMVTLDPSCVQPGRLTVTLEGTFTFYPPTAGSVMSYEIRKHTFFSASTSFQLSSSSDGTTRSTFREVFASGMRRRPSVSSLNIPTPSIVERTYPFSFELPHSCRGGEELPPTFYSSKHARSPASTSRAGSFSVEYKILVTWDPTAAYEYPSFLEAPILYHPDVDFQSLDGLGDKGSWLEMPLRTDRPVPFQCAITLPTNLTFLRSSSLPYFVVFTTMPRSLSLTREIASDATISISLIRQVNVTESPALPPTPPQTPSSSENDGPRNGIRFIRLVKSSSPLITRGNKTVDDSVEERRSKPLPQKPLPQLPVHSVFSESTAIHSSICIGFPKRPRHHGASNTHPSLRVHATLPDGLHKSKIILDKDMLPSIDWAGLSIKYYLDVSILVGQDEIHDRIPIRII</sequence>
<protein>
    <submittedName>
        <fullName evidence="2">Uncharacterized protein</fullName>
    </submittedName>
</protein>
<evidence type="ECO:0000313" key="3">
    <source>
        <dbReference type="Proteomes" id="UP001175211"/>
    </source>
</evidence>
<feature type="region of interest" description="Disordered" evidence="1">
    <location>
        <begin position="1"/>
        <end position="26"/>
    </location>
</feature>